<organism evidence="2">
    <name type="scientific">Fonticula alba</name>
    <name type="common">Slime mold</name>
    <dbReference type="NCBI Taxonomy" id="691883"/>
    <lineage>
        <taxon>Eukaryota</taxon>
        <taxon>Rotosphaerida</taxon>
        <taxon>Fonticulaceae</taxon>
        <taxon>Fonticula</taxon>
    </lineage>
</organism>
<gene>
    <name evidence="2" type="ORF">H696_01485</name>
</gene>
<name>A0A058ZF18_FONAL</name>
<keyword evidence="1" id="KW-0175">Coiled coil</keyword>
<sequence length="294" mass="31833">MVNSAGDDRLAGGPLPISLVDQGRDAWLRRLAFRPTEFRPQNAGASTSNQPLHPAIRRDFMLLLTSLTDLIVEKSVRGGPIVRQRLTSLLGLIESVLMSLSVPRHHGIPFHDPEALSTFIRESSARLLESNRTLRSLEQENRQLLDECDLLHSHIDSLEHVIHQETEAVRQLEMSLSPLLQEDPDPGCLAPDVDFLVAHTMDPGMEQLVEEITAAGDPGRARHWGTTVDRPGEGLLLDLLAGDELLSRAADLCAQVEAALDRTEGTLAAGLGRSGPDGLVSLSLFAPAAGAADL</sequence>
<keyword evidence="3" id="KW-1185">Reference proteome</keyword>
<feature type="coiled-coil region" evidence="1">
    <location>
        <begin position="120"/>
        <end position="175"/>
    </location>
</feature>
<proteinExistence type="predicted"/>
<dbReference type="AlphaFoldDB" id="A0A058ZF18"/>
<accession>A0A058ZF18</accession>
<dbReference type="EMBL" id="KB932202">
    <property type="protein sequence ID" value="KCV72077.1"/>
    <property type="molecule type" value="Genomic_DNA"/>
</dbReference>
<protein>
    <submittedName>
        <fullName evidence="2">Uncharacterized protein</fullName>
    </submittedName>
</protein>
<evidence type="ECO:0000256" key="1">
    <source>
        <dbReference type="SAM" id="Coils"/>
    </source>
</evidence>
<dbReference type="Proteomes" id="UP000030693">
    <property type="component" value="Unassembled WGS sequence"/>
</dbReference>
<dbReference type="GeneID" id="20526210"/>
<evidence type="ECO:0000313" key="3">
    <source>
        <dbReference type="Proteomes" id="UP000030693"/>
    </source>
</evidence>
<evidence type="ECO:0000313" key="2">
    <source>
        <dbReference type="EMBL" id="KCV72077.1"/>
    </source>
</evidence>
<dbReference type="RefSeq" id="XP_009493655.1">
    <property type="nucleotide sequence ID" value="XM_009495380.1"/>
</dbReference>
<reference evidence="2" key="1">
    <citation type="submission" date="2013-04" db="EMBL/GenBank/DDBJ databases">
        <title>The Genome Sequence of Fonticula alba ATCC 38817.</title>
        <authorList>
            <consortium name="The Broad Institute Genomics Platform"/>
            <person name="Russ C."/>
            <person name="Cuomo C."/>
            <person name="Burger G."/>
            <person name="Gray M.W."/>
            <person name="Holland P.W.H."/>
            <person name="King N."/>
            <person name="Lang F.B.F."/>
            <person name="Roger A.J."/>
            <person name="Ruiz-Trillo I."/>
            <person name="Brown M."/>
            <person name="Walker B."/>
            <person name="Young S."/>
            <person name="Zeng Q."/>
            <person name="Gargeya S."/>
            <person name="Fitzgerald M."/>
            <person name="Haas B."/>
            <person name="Abouelleil A."/>
            <person name="Allen A.W."/>
            <person name="Alvarado L."/>
            <person name="Arachchi H.M."/>
            <person name="Berlin A.M."/>
            <person name="Chapman S.B."/>
            <person name="Gainer-Dewar J."/>
            <person name="Goldberg J."/>
            <person name="Griggs A."/>
            <person name="Gujja S."/>
            <person name="Hansen M."/>
            <person name="Howarth C."/>
            <person name="Imamovic A."/>
            <person name="Ireland A."/>
            <person name="Larimer J."/>
            <person name="McCowan C."/>
            <person name="Murphy C."/>
            <person name="Pearson M."/>
            <person name="Poon T.W."/>
            <person name="Priest M."/>
            <person name="Roberts A."/>
            <person name="Saif S."/>
            <person name="Shea T."/>
            <person name="Sisk P."/>
            <person name="Sykes S."/>
            <person name="Wortman J."/>
            <person name="Nusbaum C."/>
            <person name="Birren B."/>
        </authorList>
    </citation>
    <scope>NUCLEOTIDE SEQUENCE [LARGE SCALE GENOMIC DNA]</scope>
    <source>
        <strain evidence="2">ATCC 38817</strain>
    </source>
</reference>